<protein>
    <submittedName>
        <fullName evidence="2">Uncharacterized protein</fullName>
    </submittedName>
</protein>
<feature type="compositionally biased region" description="Low complexity" evidence="1">
    <location>
        <begin position="151"/>
        <end position="164"/>
    </location>
</feature>
<reference evidence="2 3" key="1">
    <citation type="submission" date="2020-11" db="EMBL/GenBank/DDBJ databases">
        <authorList>
            <person name="Wallbank WR R."/>
            <person name="Pardo Diaz C."/>
            <person name="Kozak K."/>
            <person name="Martin S."/>
            <person name="Jiggins C."/>
            <person name="Moest M."/>
            <person name="Warren A I."/>
            <person name="Generalovic N T."/>
            <person name="Byers J.R.P. K."/>
            <person name="Montejo-Kovacevich G."/>
            <person name="Yen C E."/>
        </authorList>
    </citation>
    <scope>NUCLEOTIDE SEQUENCE [LARGE SCALE GENOMIC DNA]</scope>
</reference>
<dbReference type="OrthoDB" id="8054940at2759"/>
<dbReference type="AlphaFoldDB" id="A0A7R8UDB4"/>
<organism evidence="2 3">
    <name type="scientific">Hermetia illucens</name>
    <name type="common">Black soldier fly</name>
    <dbReference type="NCBI Taxonomy" id="343691"/>
    <lineage>
        <taxon>Eukaryota</taxon>
        <taxon>Metazoa</taxon>
        <taxon>Ecdysozoa</taxon>
        <taxon>Arthropoda</taxon>
        <taxon>Hexapoda</taxon>
        <taxon>Insecta</taxon>
        <taxon>Pterygota</taxon>
        <taxon>Neoptera</taxon>
        <taxon>Endopterygota</taxon>
        <taxon>Diptera</taxon>
        <taxon>Brachycera</taxon>
        <taxon>Stratiomyomorpha</taxon>
        <taxon>Stratiomyidae</taxon>
        <taxon>Hermetiinae</taxon>
        <taxon>Hermetia</taxon>
    </lineage>
</organism>
<sequence length="306" mass="34295">MTKWVPTMDFDEQQLEMQPDCDTTFGYYGRNIMGLPTASSNGNEEMYVPTENEVLMKPEEYNLVRKIKSEIHGDAIVGRRLTVEELEDTDTRELEIVSMIRKAGMGPSVDEGLSSSRTIPAIESEEPHTRRNFPVLYDDSYFKLRPKKPLSKSPSSSCASGESSFTENKKISDIQNRSSPVKSKTEKNVTHSVVSQPVEGPSSHNSGKVKQRLSPSKKGDKTKPSSSVVIDNCQHGAAHTEVNPTILKKKSKCKIAANFDKKSLQLTRNPASENRIEKERNSLNFVTPAELYRKKRKSTEKSPTKI</sequence>
<accession>A0A7R8UDB4</accession>
<proteinExistence type="predicted"/>
<evidence type="ECO:0000313" key="2">
    <source>
        <dbReference type="EMBL" id="CAD7077827.1"/>
    </source>
</evidence>
<dbReference type="Proteomes" id="UP000594454">
    <property type="component" value="Chromosome 1"/>
</dbReference>
<feature type="compositionally biased region" description="Polar residues" evidence="1">
    <location>
        <begin position="173"/>
        <end position="182"/>
    </location>
</feature>
<dbReference type="InParanoid" id="A0A7R8UDB4"/>
<feature type="region of interest" description="Disordered" evidence="1">
    <location>
        <begin position="146"/>
        <end position="232"/>
    </location>
</feature>
<dbReference type="FunCoup" id="A0A7R8UDB4">
    <property type="interactions" value="2"/>
</dbReference>
<dbReference type="EMBL" id="LR899009">
    <property type="protein sequence ID" value="CAD7077827.1"/>
    <property type="molecule type" value="Genomic_DNA"/>
</dbReference>
<name>A0A7R8UDB4_HERIL</name>
<keyword evidence="3" id="KW-1185">Reference proteome</keyword>
<evidence type="ECO:0000256" key="1">
    <source>
        <dbReference type="SAM" id="MobiDB-lite"/>
    </source>
</evidence>
<evidence type="ECO:0000313" key="3">
    <source>
        <dbReference type="Proteomes" id="UP000594454"/>
    </source>
</evidence>
<gene>
    <name evidence="2" type="ORF">HERILL_LOCUS1138</name>
</gene>